<evidence type="ECO:0000256" key="1">
    <source>
        <dbReference type="ARBA" id="ARBA00004370"/>
    </source>
</evidence>
<feature type="transmembrane region" description="Helical" evidence="5">
    <location>
        <begin position="224"/>
        <end position="243"/>
    </location>
</feature>
<keyword evidence="8" id="KW-1185">Reference proteome</keyword>
<keyword evidence="3 5" id="KW-0472">Membrane</keyword>
<protein>
    <submittedName>
        <fullName evidence="9">Uncharacterized protein LOC108884316</fullName>
    </submittedName>
</protein>
<dbReference type="InterPro" id="IPR013783">
    <property type="entry name" value="Ig-like_fold"/>
</dbReference>
<dbReference type="Ensembl" id="ENSLCAT00010002213.1">
    <property type="protein sequence ID" value="ENSLCAP00010002132.1"/>
    <property type="gene ID" value="ENSLCAG00010001201.1"/>
</dbReference>
<evidence type="ECO:0000256" key="4">
    <source>
        <dbReference type="ARBA" id="ARBA00023180"/>
    </source>
</evidence>
<evidence type="ECO:0000256" key="5">
    <source>
        <dbReference type="SAM" id="Phobius"/>
    </source>
</evidence>
<dbReference type="GeneID" id="108884316"/>
<dbReference type="GeneTree" id="ENSGT01140000282793"/>
<dbReference type="AlphaFoldDB" id="A0A4W6BS13"/>
<dbReference type="InterPro" id="IPR015631">
    <property type="entry name" value="CD2/SLAM_rcpt"/>
</dbReference>
<dbReference type="SUPFAM" id="SSF48726">
    <property type="entry name" value="Immunoglobulin"/>
    <property type="match status" value="1"/>
</dbReference>
<dbReference type="Proteomes" id="UP000694890">
    <property type="component" value="Linkage group LG4"/>
</dbReference>
<name>A0A4W6BS13_LATCA</name>
<dbReference type="OrthoDB" id="8955135at2759"/>
<accession>A0A4W6BS13</accession>
<dbReference type="STRING" id="8187.ENSLCAP00010002132"/>
<feature type="signal peptide" evidence="6">
    <location>
        <begin position="1"/>
        <end position="19"/>
    </location>
</feature>
<organism evidence="7 8">
    <name type="scientific">Lates calcarifer</name>
    <name type="common">Barramundi</name>
    <name type="synonym">Holocentrus calcarifer</name>
    <dbReference type="NCBI Taxonomy" id="8187"/>
    <lineage>
        <taxon>Eukaryota</taxon>
        <taxon>Metazoa</taxon>
        <taxon>Chordata</taxon>
        <taxon>Craniata</taxon>
        <taxon>Vertebrata</taxon>
        <taxon>Euteleostomi</taxon>
        <taxon>Actinopterygii</taxon>
        <taxon>Neopterygii</taxon>
        <taxon>Teleostei</taxon>
        <taxon>Neoteleostei</taxon>
        <taxon>Acanthomorphata</taxon>
        <taxon>Carangaria</taxon>
        <taxon>Carangaria incertae sedis</taxon>
        <taxon>Centropomidae</taxon>
        <taxon>Lates</taxon>
    </lineage>
</organism>
<keyword evidence="5" id="KW-0812">Transmembrane</keyword>
<dbReference type="RefSeq" id="XP_018533673.1">
    <property type="nucleotide sequence ID" value="XM_018678157.2"/>
</dbReference>
<evidence type="ECO:0000313" key="9">
    <source>
        <dbReference type="RefSeq" id="XP_018533673.1"/>
    </source>
</evidence>
<gene>
    <name evidence="7 9" type="primary">LOC108884316</name>
</gene>
<dbReference type="InterPro" id="IPR036179">
    <property type="entry name" value="Ig-like_dom_sf"/>
</dbReference>
<evidence type="ECO:0000313" key="7">
    <source>
        <dbReference type="Ensembl" id="ENSLCAP00010002132.1"/>
    </source>
</evidence>
<evidence type="ECO:0000313" key="8">
    <source>
        <dbReference type="Proteomes" id="UP000314980"/>
    </source>
</evidence>
<dbReference type="PANTHER" id="PTHR12080">
    <property type="entry name" value="SIGNALING LYMPHOCYTIC ACTIVATION MOLECULE"/>
    <property type="match status" value="1"/>
</dbReference>
<comment type="subcellular location">
    <subcellularLocation>
        <location evidence="1">Membrane</location>
    </subcellularLocation>
</comment>
<dbReference type="Proteomes" id="UP000314980">
    <property type="component" value="Unassembled WGS sequence"/>
</dbReference>
<evidence type="ECO:0000256" key="3">
    <source>
        <dbReference type="ARBA" id="ARBA00023136"/>
    </source>
</evidence>
<proteinExistence type="predicted"/>
<keyword evidence="2 6" id="KW-0732">Signal</keyword>
<dbReference type="KEGG" id="lcf:108884316"/>
<dbReference type="PANTHER" id="PTHR12080:SF80">
    <property type="entry name" value="IMMUNOGLOBULIN V-SET DOMAIN-CONTAINING PROTEIN"/>
    <property type="match status" value="1"/>
</dbReference>
<reference evidence="8" key="1">
    <citation type="submission" date="2015-09" db="EMBL/GenBank/DDBJ databases">
        <authorList>
            <person name="Sai Rama Sridatta P."/>
        </authorList>
    </citation>
    <scope>NUCLEOTIDE SEQUENCE [LARGE SCALE GENOMIC DNA]</scope>
</reference>
<sequence length="250" mass="27934">MRSFFVILGLLVCKEAAGSSDVTSLFVQQGKDLHLEVKEPVQLNIKMDLFWKFNTTNTIGKLSYNNQPVLFDRYEERAEIFVQNQSLLLKILQQDDTGNYVALVTGSEDRKVAEYNVIVQEPVSPVDLTVNSSSSDKCNFTVTCRTRGSHINKTFRCDNRSCSEERGEETTTYPSSINVYVDQGFIICNHSNQVSLEQARREISSVCGADPGSAGFSLCLVRTVVFSVGLIVMVSAVISVHLMNRLKKQK</sequence>
<dbReference type="InParanoid" id="A0A4W6BS13"/>
<reference evidence="7" key="3">
    <citation type="submission" date="2025-05" db="UniProtKB">
        <authorList>
            <consortium name="Ensembl"/>
        </authorList>
    </citation>
    <scope>IDENTIFICATION</scope>
</reference>
<dbReference type="GO" id="GO:0016020">
    <property type="term" value="C:membrane"/>
    <property type="evidence" value="ECO:0007669"/>
    <property type="project" value="UniProtKB-SubCell"/>
</dbReference>
<keyword evidence="4" id="KW-0325">Glycoprotein</keyword>
<dbReference type="Gene3D" id="2.60.40.10">
    <property type="entry name" value="Immunoglobulins"/>
    <property type="match status" value="1"/>
</dbReference>
<evidence type="ECO:0000256" key="6">
    <source>
        <dbReference type="SAM" id="SignalP"/>
    </source>
</evidence>
<reference evidence="9" key="2">
    <citation type="submission" date="2025-04" db="UniProtKB">
        <authorList>
            <consortium name="RefSeq"/>
        </authorList>
    </citation>
    <scope>IDENTIFICATION</scope>
    <source>
        <tissue evidence="9">Brain</tissue>
    </source>
</reference>
<evidence type="ECO:0000256" key="2">
    <source>
        <dbReference type="ARBA" id="ARBA00022729"/>
    </source>
</evidence>
<feature type="chain" id="PRO_5044612380" evidence="6">
    <location>
        <begin position="20"/>
        <end position="250"/>
    </location>
</feature>
<keyword evidence="5" id="KW-1133">Transmembrane helix</keyword>